<evidence type="ECO:0000259" key="3">
    <source>
        <dbReference type="Pfam" id="PF26078"/>
    </source>
</evidence>
<evidence type="ECO:0000256" key="1">
    <source>
        <dbReference type="ARBA" id="ARBA00038087"/>
    </source>
</evidence>
<feature type="domain" description="Baseplate J-like C-terminal" evidence="4">
    <location>
        <begin position="264"/>
        <end position="348"/>
    </location>
</feature>
<name>A0A0L0WF47_GOTPU</name>
<dbReference type="InterPro" id="IPR058531">
    <property type="entry name" value="Baseplate_J_M"/>
</dbReference>
<dbReference type="Proteomes" id="UP000037267">
    <property type="component" value="Unassembled WGS sequence"/>
</dbReference>
<evidence type="ECO:0000259" key="2">
    <source>
        <dbReference type="Pfam" id="PF04865"/>
    </source>
</evidence>
<organism evidence="5 6">
    <name type="scientific">Gottschalkia purinilytica</name>
    <name type="common">Clostridium purinilyticum</name>
    <dbReference type="NCBI Taxonomy" id="1503"/>
    <lineage>
        <taxon>Bacteria</taxon>
        <taxon>Bacillati</taxon>
        <taxon>Bacillota</taxon>
        <taxon>Tissierellia</taxon>
        <taxon>Tissierellales</taxon>
        <taxon>Gottschalkiaceae</taxon>
        <taxon>Gottschalkia</taxon>
    </lineage>
</organism>
<gene>
    <name evidence="5" type="ORF">CLPU_1c02160</name>
</gene>
<dbReference type="PANTHER" id="PTHR37829">
    <property type="entry name" value="PHAGE-LIKE ELEMENT PBSX PROTEIN XKDT"/>
    <property type="match status" value="1"/>
</dbReference>
<dbReference type="EMBL" id="LGSS01000001">
    <property type="protein sequence ID" value="KNF10051.1"/>
    <property type="molecule type" value="Genomic_DNA"/>
</dbReference>
<dbReference type="AlphaFoldDB" id="A0A0L0WF47"/>
<protein>
    <submittedName>
        <fullName evidence="5">Uncharacterized protein</fullName>
    </submittedName>
</protein>
<proteinExistence type="inferred from homology"/>
<dbReference type="InterPro" id="IPR052399">
    <property type="entry name" value="Phage_Baseplate_Assmbl_Protein"/>
</dbReference>
<evidence type="ECO:0000259" key="4">
    <source>
        <dbReference type="Pfam" id="PF26079"/>
    </source>
</evidence>
<keyword evidence="6" id="KW-1185">Reference proteome</keyword>
<reference evidence="6" key="1">
    <citation type="submission" date="2015-07" db="EMBL/GenBank/DDBJ databases">
        <title>Draft genome sequence of the purine-degrading Gottschalkia purinilyticum DSM 1384 (formerly Clostridium purinilyticum).</title>
        <authorList>
            <person name="Poehlein A."/>
            <person name="Schiel-Bengelsdorf B."/>
            <person name="Bengelsdorf F.R."/>
            <person name="Daniel R."/>
            <person name="Duerre P."/>
        </authorList>
    </citation>
    <scope>NUCLEOTIDE SEQUENCE [LARGE SCALE GENOMIC DNA]</scope>
    <source>
        <strain evidence="6">DSM 1384</strain>
    </source>
</reference>
<dbReference type="RefSeq" id="WP_050353780.1">
    <property type="nucleotide sequence ID" value="NZ_LGSS01000001.1"/>
</dbReference>
<dbReference type="InterPro" id="IPR006949">
    <property type="entry name" value="Barrel_Baseplate_J-like"/>
</dbReference>
<evidence type="ECO:0000313" key="5">
    <source>
        <dbReference type="EMBL" id="KNF10051.1"/>
    </source>
</evidence>
<comment type="similarity">
    <text evidence="1">Belongs to the Mu gp47/PBSX XkdT family.</text>
</comment>
<sequence>MFENQTEEAIKQRILDRIDNSISKIEGTLTYDAISPTSIELAQTYINLGYIASKLDVDSLEGTELEQRVKERTGIERKPATKATTNVVIHGNIRSEIKKGDIVGSSSVNFISLENKAIGEEGYMNVNVQCEKSGTVGNVPTGAINFFPISIPGLSSVNNPDPVTNGYDAESDKSLLERYYAKVRTPATSGNRHHYENWAKEVIGVGDAKIIPLWNGNGTVKIVIVNQNKMVADDELVQKVFSYIEDVRPIGATITVTSATPQNIDIDSIVTLAPGYQMNDVLNKFKEEVESYRKDMAFKDNYISYAAIGNILFNIKGVLDYKDLKLNNKMESIVLGEEEVPIINSVNLAVM</sequence>
<dbReference type="Pfam" id="PF04865">
    <property type="entry name" value="Baseplate_J"/>
    <property type="match status" value="1"/>
</dbReference>
<dbReference type="InterPro" id="IPR058530">
    <property type="entry name" value="Baseplate_J-like_C"/>
</dbReference>
<dbReference type="PANTHER" id="PTHR37829:SF3">
    <property type="entry name" value="PROTEIN JAYE-RELATED"/>
    <property type="match status" value="1"/>
</dbReference>
<dbReference type="STRING" id="1503.CLPU_1c02160"/>
<dbReference type="OrthoDB" id="2554267at2"/>
<accession>A0A0L0WF47</accession>
<feature type="domain" description="Baseplate J-like central" evidence="3">
    <location>
        <begin position="187"/>
        <end position="257"/>
    </location>
</feature>
<feature type="domain" description="Baseplate protein J-like barrel" evidence="2">
    <location>
        <begin position="87"/>
        <end position="166"/>
    </location>
</feature>
<dbReference type="Pfam" id="PF26079">
    <property type="entry name" value="Baseplate_J_C"/>
    <property type="match status" value="1"/>
</dbReference>
<evidence type="ECO:0000313" key="6">
    <source>
        <dbReference type="Proteomes" id="UP000037267"/>
    </source>
</evidence>
<comment type="caution">
    <text evidence="5">The sequence shown here is derived from an EMBL/GenBank/DDBJ whole genome shotgun (WGS) entry which is preliminary data.</text>
</comment>
<dbReference type="PATRIC" id="fig|1503.3.peg.1088"/>
<dbReference type="Pfam" id="PF26078">
    <property type="entry name" value="Baseplate_J_M"/>
    <property type="match status" value="1"/>
</dbReference>